<evidence type="ECO:0000313" key="1">
    <source>
        <dbReference type="EMBL" id="MDM9559750.1"/>
    </source>
</evidence>
<evidence type="ECO:0000313" key="2">
    <source>
        <dbReference type="Proteomes" id="UP001175604"/>
    </source>
</evidence>
<accession>A0ABT7W3N1</accession>
<dbReference type="RefSeq" id="WP_155808356.1">
    <property type="nucleotide sequence ID" value="NZ_JAUDJE010000009.1"/>
</dbReference>
<name>A0ABT7W3N1_9BORD</name>
<dbReference type="Proteomes" id="UP001175604">
    <property type="component" value="Unassembled WGS sequence"/>
</dbReference>
<organism evidence="1 2">
    <name type="scientific">Bordetella petrii</name>
    <dbReference type="NCBI Taxonomy" id="94624"/>
    <lineage>
        <taxon>Bacteria</taxon>
        <taxon>Pseudomonadati</taxon>
        <taxon>Pseudomonadota</taxon>
        <taxon>Betaproteobacteria</taxon>
        <taxon>Burkholderiales</taxon>
        <taxon>Alcaligenaceae</taxon>
        <taxon>Bordetella</taxon>
    </lineage>
</organism>
<comment type="caution">
    <text evidence="1">The sequence shown here is derived from an EMBL/GenBank/DDBJ whole genome shotgun (WGS) entry which is preliminary data.</text>
</comment>
<reference evidence="1" key="1">
    <citation type="submission" date="2023-06" db="EMBL/GenBank/DDBJ databases">
        <title>full genome analysis of Phenantherene degrader P3.</title>
        <authorList>
            <person name="Akbar A."/>
            <person name="Rahmeh R."/>
            <person name="Kishk M."/>
        </authorList>
    </citation>
    <scope>NUCLEOTIDE SEQUENCE</scope>
    <source>
        <strain evidence="1">P3</strain>
    </source>
</reference>
<dbReference type="EMBL" id="JAUDJE010000009">
    <property type="protein sequence ID" value="MDM9559750.1"/>
    <property type="molecule type" value="Genomic_DNA"/>
</dbReference>
<gene>
    <name evidence="1" type="ORF">QUC21_11970</name>
</gene>
<protein>
    <submittedName>
        <fullName evidence="1">Uncharacterized protein</fullName>
    </submittedName>
</protein>
<keyword evidence="2" id="KW-1185">Reference proteome</keyword>
<sequence>MATSKTSTRKVYYRRSQLQPANTQTLQQLLAAALGDRKRIKDRLETIDAAADACRVINQPRQMGAALCGTLLTFERGSHQLVVEDNPDAASLVMAALQPPKMNGTQQQFVPGVLFFALIDNHVALVQSASLRASGLEQHLAWLLRDQCRAIGPDAGIALVDEPKKATKERIRKSHVKAVSIGRPFMNQAPHTAPDGSTVQLAAGQARNVAKLAPDPTVLSLIKGFMGDDSYAKLDIEDAVFDGNLEVWLEIRYPKRSRAQPGDTVRLMDNLGIALRDQEENTVALQLADGTTVSGNDLKISSTIPLRSVDGVPNIDAFYADMTTWLGELIRNKVISA</sequence>
<proteinExistence type="predicted"/>